<dbReference type="Pfam" id="PF21715">
    <property type="entry name" value="CggR_N"/>
    <property type="match status" value="1"/>
</dbReference>
<dbReference type="InterPro" id="IPR029349">
    <property type="entry name" value="DUF4443"/>
</dbReference>
<evidence type="ECO:0000259" key="6">
    <source>
        <dbReference type="Pfam" id="PF21715"/>
    </source>
</evidence>
<keyword evidence="2" id="KW-0547">Nucleotide-binding</keyword>
<reference evidence="7 8" key="1">
    <citation type="submission" date="2015-06" db="EMBL/GenBank/DDBJ databases">
        <title>New insights into the roles of widespread benthic archaea in carbon and nitrogen cycling.</title>
        <authorList>
            <person name="Lazar C.S."/>
            <person name="Baker B.J."/>
            <person name="Seitz K.W."/>
            <person name="Hyde A.S."/>
            <person name="Dick G.J."/>
            <person name="Hinrichs K.-U."/>
            <person name="Teske A.P."/>
        </authorList>
    </citation>
    <scope>NUCLEOTIDE SEQUENCE [LARGE SCALE GENOMIC DNA]</scope>
    <source>
        <strain evidence="7">DG-45</strain>
    </source>
</reference>
<feature type="domain" description="DUF4443" evidence="5">
    <location>
        <begin position="105"/>
        <end position="161"/>
    </location>
</feature>
<dbReference type="EMBL" id="LFWZ01000012">
    <property type="protein sequence ID" value="KON31145.1"/>
    <property type="molecule type" value="Genomic_DNA"/>
</dbReference>
<dbReference type="Gene3D" id="1.10.10.10">
    <property type="entry name" value="Winged helix-like DNA-binding domain superfamily/Winged helix DNA-binding domain"/>
    <property type="match status" value="1"/>
</dbReference>
<evidence type="ECO:0000256" key="2">
    <source>
        <dbReference type="ARBA" id="ARBA00022741"/>
    </source>
</evidence>
<dbReference type="Pfam" id="PF14544">
    <property type="entry name" value="DUF4443"/>
    <property type="match status" value="1"/>
</dbReference>
<organism evidence="7 8">
    <name type="scientific">miscellaneous Crenarchaeota group-15 archaeon DG-45</name>
    <dbReference type="NCBI Taxonomy" id="1685127"/>
    <lineage>
        <taxon>Archaea</taxon>
        <taxon>Candidatus Bathyarchaeota</taxon>
        <taxon>MCG-15</taxon>
    </lineage>
</organism>
<evidence type="ECO:0000256" key="4">
    <source>
        <dbReference type="ARBA" id="ARBA00022917"/>
    </source>
</evidence>
<evidence type="ECO:0000313" key="7">
    <source>
        <dbReference type="EMBL" id="KON31145.1"/>
    </source>
</evidence>
<name>A0A0M0BRZ3_9ARCH</name>
<dbReference type="Proteomes" id="UP000037210">
    <property type="component" value="Unassembled WGS sequence"/>
</dbReference>
<protein>
    <submittedName>
        <fullName evidence="7">Uncharacterized protein</fullName>
    </submittedName>
</protein>
<dbReference type="AlphaFoldDB" id="A0A0M0BRZ3"/>
<keyword evidence="3" id="KW-0067">ATP-binding</keyword>
<accession>A0A0M0BRZ3</accession>
<dbReference type="SUPFAM" id="SSF46785">
    <property type="entry name" value="Winged helix' DNA-binding domain"/>
    <property type="match status" value="1"/>
</dbReference>
<proteinExistence type="predicted"/>
<evidence type="ECO:0000313" key="8">
    <source>
        <dbReference type="Proteomes" id="UP000037210"/>
    </source>
</evidence>
<dbReference type="InterPro" id="IPR036388">
    <property type="entry name" value="WH-like_DNA-bd_sf"/>
</dbReference>
<dbReference type="InterPro" id="IPR036390">
    <property type="entry name" value="WH_DNA-bd_sf"/>
</dbReference>
<comment type="caution">
    <text evidence="7">The sequence shown here is derived from an EMBL/GenBank/DDBJ whole genome shotgun (WGS) entry which is preliminary data.</text>
</comment>
<gene>
    <name evidence="7" type="ORF">AC482_01860</name>
</gene>
<keyword evidence="1" id="KW-0436">Ligase</keyword>
<keyword evidence="4" id="KW-0648">Protein biosynthesis</keyword>
<evidence type="ECO:0000259" key="5">
    <source>
        <dbReference type="Pfam" id="PF14544"/>
    </source>
</evidence>
<feature type="domain" description="CggR N-terminal DNA binding" evidence="6">
    <location>
        <begin position="30"/>
        <end position="91"/>
    </location>
</feature>
<dbReference type="GO" id="GO:0005524">
    <property type="term" value="F:ATP binding"/>
    <property type="evidence" value="ECO:0007669"/>
    <property type="project" value="UniProtKB-KW"/>
</dbReference>
<dbReference type="InterPro" id="IPR048715">
    <property type="entry name" value="CggR_N"/>
</dbReference>
<feature type="non-terminal residue" evidence="7">
    <location>
        <position position="164"/>
    </location>
</feature>
<dbReference type="GO" id="GO:0005737">
    <property type="term" value="C:cytoplasm"/>
    <property type="evidence" value="ECO:0007669"/>
    <property type="project" value="InterPro"/>
</dbReference>
<evidence type="ECO:0000256" key="3">
    <source>
        <dbReference type="ARBA" id="ARBA00022840"/>
    </source>
</evidence>
<dbReference type="GO" id="GO:0006412">
    <property type="term" value="P:translation"/>
    <property type="evidence" value="ECO:0007669"/>
    <property type="project" value="UniProtKB-KW"/>
</dbReference>
<dbReference type="InterPro" id="IPR004115">
    <property type="entry name" value="GAD-like_sf"/>
</dbReference>
<dbReference type="GO" id="GO:0004812">
    <property type="term" value="F:aminoacyl-tRNA ligase activity"/>
    <property type="evidence" value="ECO:0007669"/>
    <property type="project" value="InterPro"/>
</dbReference>
<dbReference type="Gene3D" id="3.30.1360.30">
    <property type="entry name" value="GAD-like domain"/>
    <property type="match status" value="1"/>
</dbReference>
<sequence length="164" mass="17328">MDRLEILGRVASKVAPGRSLAYSEAHVLKALQLIGSGESIGRQRLSNELGVGEGTMRTLIRRLKDEGLARSSRRGLSLTGPGLEVLSHLSGLLAETALDGTSITVGSRDYAVLVRGASAFIRRGVEQRDAALLSGAEGATTLLFDGERVGMPGTELRLEESTAQ</sequence>
<evidence type="ECO:0000256" key="1">
    <source>
        <dbReference type="ARBA" id="ARBA00022598"/>
    </source>
</evidence>